<evidence type="ECO:0000256" key="1">
    <source>
        <dbReference type="ARBA" id="ARBA00004141"/>
    </source>
</evidence>
<feature type="transmembrane region" description="Helical" evidence="5">
    <location>
        <begin position="126"/>
        <end position="147"/>
    </location>
</feature>
<evidence type="ECO:0000313" key="6">
    <source>
        <dbReference type="EMBL" id="MBL4935984.1"/>
    </source>
</evidence>
<feature type="transmembrane region" description="Helical" evidence="5">
    <location>
        <begin position="266"/>
        <end position="284"/>
    </location>
</feature>
<evidence type="ECO:0000313" key="7">
    <source>
        <dbReference type="Proteomes" id="UP000632377"/>
    </source>
</evidence>
<feature type="transmembrane region" description="Helical" evidence="5">
    <location>
        <begin position="213"/>
        <end position="230"/>
    </location>
</feature>
<accession>A0ABS1T9F0</accession>
<comment type="subcellular location">
    <subcellularLocation>
        <location evidence="1">Membrane</location>
        <topology evidence="1">Multi-pass membrane protein</topology>
    </subcellularLocation>
</comment>
<feature type="transmembrane region" description="Helical" evidence="5">
    <location>
        <begin position="236"/>
        <end position="254"/>
    </location>
</feature>
<feature type="transmembrane region" description="Helical" evidence="5">
    <location>
        <begin position="159"/>
        <end position="176"/>
    </location>
</feature>
<dbReference type="PANTHER" id="PTHR43359">
    <property type="entry name" value="FORMATE HYDROGENLYASE SUBUNIT 4"/>
    <property type="match status" value="1"/>
</dbReference>
<evidence type="ECO:0000256" key="4">
    <source>
        <dbReference type="ARBA" id="ARBA00023136"/>
    </source>
</evidence>
<comment type="caution">
    <text evidence="6">The sequence shown here is derived from an EMBL/GenBank/DDBJ whole genome shotgun (WGS) entry which is preliminary data.</text>
</comment>
<dbReference type="RefSeq" id="WP_202748564.1">
    <property type="nucleotide sequence ID" value="NZ_JAESWC010000002.1"/>
</dbReference>
<dbReference type="InterPro" id="IPR052561">
    <property type="entry name" value="ComplexI_Subunit1"/>
</dbReference>
<evidence type="ECO:0000256" key="3">
    <source>
        <dbReference type="ARBA" id="ARBA00022989"/>
    </source>
</evidence>
<reference evidence="6 7" key="1">
    <citation type="submission" date="2021-01" db="EMBL/GenBank/DDBJ databases">
        <title>Genome public.</title>
        <authorList>
            <person name="Liu C."/>
            <person name="Sun Q."/>
        </authorList>
    </citation>
    <scope>NUCLEOTIDE SEQUENCE [LARGE SCALE GENOMIC DNA]</scope>
    <source>
        <strain evidence="6 7">YIM B02515</strain>
    </source>
</reference>
<dbReference type="Proteomes" id="UP000632377">
    <property type="component" value="Unassembled WGS sequence"/>
</dbReference>
<sequence>MSTIEIIIRSLLVLFAAPVIGCIFAGIDRKLTAKLQGRVGPKLLQPWYDFRKLMSKENVVVNKYQNIYILFYVIFIIVSLLMLFLEMDLLMIIFVYTIANVALIVGAMSTGSPFSKIGSARETISMLAYEPILVFYIVGMYMLTGSFNISRLNAADKPLILYLPLVFISMLFIMSIKFKKSPFDFSTAHHSHQELVKGMFTDFSGPTMGMIEFAHWYEYVFLSGLMFIFWKQSFVLGTLLSIFTFIFVIIIDNITARLSWEWMVKVTWTIVVGLSVANILFIYFNNVRIV</sequence>
<evidence type="ECO:0000256" key="5">
    <source>
        <dbReference type="SAM" id="Phobius"/>
    </source>
</evidence>
<keyword evidence="3 5" id="KW-1133">Transmembrane helix</keyword>
<dbReference type="EMBL" id="JAESWC010000002">
    <property type="protein sequence ID" value="MBL4935984.1"/>
    <property type="molecule type" value="Genomic_DNA"/>
</dbReference>
<name>A0ABS1T9F0_9CLOT</name>
<dbReference type="InterPro" id="IPR001694">
    <property type="entry name" value="NADH_UbQ_OxRdtase_su1/FPO"/>
</dbReference>
<proteinExistence type="predicted"/>
<feature type="transmembrane region" description="Helical" evidence="5">
    <location>
        <begin position="66"/>
        <end position="85"/>
    </location>
</feature>
<organism evidence="6 7">
    <name type="scientific">Clostridium rhizosphaerae</name>
    <dbReference type="NCBI Taxonomy" id="2803861"/>
    <lineage>
        <taxon>Bacteria</taxon>
        <taxon>Bacillati</taxon>
        <taxon>Bacillota</taxon>
        <taxon>Clostridia</taxon>
        <taxon>Eubacteriales</taxon>
        <taxon>Clostridiaceae</taxon>
        <taxon>Clostridium</taxon>
    </lineage>
</organism>
<keyword evidence="4 5" id="KW-0472">Membrane</keyword>
<keyword evidence="7" id="KW-1185">Reference proteome</keyword>
<feature type="transmembrane region" description="Helical" evidence="5">
    <location>
        <begin position="6"/>
        <end position="27"/>
    </location>
</feature>
<dbReference type="PANTHER" id="PTHR43359:SF1">
    <property type="entry name" value="FORMATE HYDROGENLYASE SUBUNIT 4-RELATED"/>
    <property type="match status" value="1"/>
</dbReference>
<gene>
    <name evidence="6" type="ORF">JK636_09445</name>
</gene>
<protein>
    <submittedName>
        <fullName evidence="6">NADH-quinone oxidoreductase subunit H</fullName>
    </submittedName>
</protein>
<evidence type="ECO:0000256" key="2">
    <source>
        <dbReference type="ARBA" id="ARBA00022692"/>
    </source>
</evidence>
<dbReference type="Pfam" id="PF00146">
    <property type="entry name" value="NADHdh"/>
    <property type="match status" value="1"/>
</dbReference>
<keyword evidence="2 5" id="KW-0812">Transmembrane</keyword>
<feature type="transmembrane region" description="Helical" evidence="5">
    <location>
        <begin position="91"/>
        <end position="114"/>
    </location>
</feature>